<keyword evidence="2" id="KW-1185">Reference proteome</keyword>
<evidence type="ECO:0000313" key="2">
    <source>
        <dbReference type="Proteomes" id="UP000325081"/>
    </source>
</evidence>
<dbReference type="Proteomes" id="UP000325081">
    <property type="component" value="Unassembled WGS sequence"/>
</dbReference>
<reference evidence="2" key="1">
    <citation type="journal article" date="2019" name="Curr. Biol.">
        <title>Genome Sequence of Striga asiatica Provides Insight into the Evolution of Plant Parasitism.</title>
        <authorList>
            <person name="Yoshida S."/>
            <person name="Kim S."/>
            <person name="Wafula E.K."/>
            <person name="Tanskanen J."/>
            <person name="Kim Y.M."/>
            <person name="Honaas L."/>
            <person name="Yang Z."/>
            <person name="Spallek T."/>
            <person name="Conn C.E."/>
            <person name="Ichihashi Y."/>
            <person name="Cheong K."/>
            <person name="Cui S."/>
            <person name="Der J.P."/>
            <person name="Gundlach H."/>
            <person name="Jiao Y."/>
            <person name="Hori C."/>
            <person name="Ishida J.K."/>
            <person name="Kasahara H."/>
            <person name="Kiba T."/>
            <person name="Kim M.S."/>
            <person name="Koo N."/>
            <person name="Laohavisit A."/>
            <person name="Lee Y.H."/>
            <person name="Lumba S."/>
            <person name="McCourt P."/>
            <person name="Mortimer J.C."/>
            <person name="Mutuku J.M."/>
            <person name="Nomura T."/>
            <person name="Sasaki-Sekimoto Y."/>
            <person name="Seto Y."/>
            <person name="Wang Y."/>
            <person name="Wakatake T."/>
            <person name="Sakakibara H."/>
            <person name="Demura T."/>
            <person name="Yamaguchi S."/>
            <person name="Yoneyama K."/>
            <person name="Manabe R.I."/>
            <person name="Nelson D.C."/>
            <person name="Schulman A.H."/>
            <person name="Timko M.P."/>
            <person name="dePamphilis C.W."/>
            <person name="Choi D."/>
            <person name="Shirasu K."/>
        </authorList>
    </citation>
    <scope>NUCLEOTIDE SEQUENCE [LARGE SCALE GENOMIC DNA]</scope>
    <source>
        <strain evidence="2">cv. UVA1</strain>
    </source>
</reference>
<comment type="caution">
    <text evidence="1">The sequence shown here is derived from an EMBL/GenBank/DDBJ whole genome shotgun (WGS) entry which is preliminary data.</text>
</comment>
<dbReference type="GO" id="GO:0016829">
    <property type="term" value="F:lyase activity"/>
    <property type="evidence" value="ECO:0007669"/>
    <property type="project" value="UniProtKB-KW"/>
</dbReference>
<name>A0A5A7PII1_STRAF</name>
<evidence type="ECO:0000313" key="1">
    <source>
        <dbReference type="EMBL" id="GER32422.1"/>
    </source>
</evidence>
<dbReference type="EMBL" id="BKCP01004605">
    <property type="protein sequence ID" value="GER32422.1"/>
    <property type="molecule type" value="Genomic_DNA"/>
</dbReference>
<gene>
    <name evidence="1" type="ORF">STAS_08488</name>
</gene>
<organism evidence="1 2">
    <name type="scientific">Striga asiatica</name>
    <name type="common">Asiatic witchweed</name>
    <name type="synonym">Buchnera asiatica</name>
    <dbReference type="NCBI Taxonomy" id="4170"/>
    <lineage>
        <taxon>Eukaryota</taxon>
        <taxon>Viridiplantae</taxon>
        <taxon>Streptophyta</taxon>
        <taxon>Embryophyta</taxon>
        <taxon>Tracheophyta</taxon>
        <taxon>Spermatophyta</taxon>
        <taxon>Magnoliopsida</taxon>
        <taxon>eudicotyledons</taxon>
        <taxon>Gunneridae</taxon>
        <taxon>Pentapetalae</taxon>
        <taxon>asterids</taxon>
        <taxon>lamiids</taxon>
        <taxon>Lamiales</taxon>
        <taxon>Orobanchaceae</taxon>
        <taxon>Buchnereae</taxon>
        <taxon>Striga</taxon>
    </lineage>
</organism>
<keyword evidence="1" id="KW-0456">Lyase</keyword>
<dbReference type="AlphaFoldDB" id="A0A5A7PII1"/>
<accession>A0A5A7PII1</accession>
<proteinExistence type="predicted"/>
<sequence>MKESTLPHNNLGRHISPAKLHERTINFAIRHQLRATHLTRKVKDDRGHGVCAAGSNMFKTSLPHNLRSLASSSETRYVISLQMTRCKYSCNETRASDLNYPAISIDLQSFSDRKHDITVIKLSINRPILSMVQHYDSSLHTGRLYCNRNP</sequence>
<protein>
    <submittedName>
        <fullName evidence="1">ATP citrate lyase subunit B 2</fullName>
    </submittedName>
</protein>